<keyword evidence="1" id="KW-0472">Membrane</keyword>
<dbReference type="AlphaFoldDB" id="A0ABD2XEG1"/>
<dbReference type="Proteomes" id="UP001627154">
    <property type="component" value="Unassembled WGS sequence"/>
</dbReference>
<proteinExistence type="predicted"/>
<keyword evidence="1" id="KW-0812">Transmembrane</keyword>
<evidence type="ECO:0000256" key="1">
    <source>
        <dbReference type="SAM" id="Phobius"/>
    </source>
</evidence>
<organism evidence="2 3">
    <name type="scientific">Trichogramma kaykai</name>
    <dbReference type="NCBI Taxonomy" id="54128"/>
    <lineage>
        <taxon>Eukaryota</taxon>
        <taxon>Metazoa</taxon>
        <taxon>Ecdysozoa</taxon>
        <taxon>Arthropoda</taxon>
        <taxon>Hexapoda</taxon>
        <taxon>Insecta</taxon>
        <taxon>Pterygota</taxon>
        <taxon>Neoptera</taxon>
        <taxon>Endopterygota</taxon>
        <taxon>Hymenoptera</taxon>
        <taxon>Apocrita</taxon>
        <taxon>Proctotrupomorpha</taxon>
        <taxon>Chalcidoidea</taxon>
        <taxon>Trichogrammatidae</taxon>
        <taxon>Trichogramma</taxon>
    </lineage>
</organism>
<reference evidence="2 3" key="1">
    <citation type="journal article" date="2024" name="bioRxiv">
        <title>A reference genome for Trichogramma kaykai: A tiny desert-dwelling parasitoid wasp with competing sex-ratio distorters.</title>
        <authorList>
            <person name="Culotta J."/>
            <person name="Lindsey A.R."/>
        </authorList>
    </citation>
    <scope>NUCLEOTIDE SEQUENCE [LARGE SCALE GENOMIC DNA]</scope>
    <source>
        <strain evidence="2 3">KSX58</strain>
    </source>
</reference>
<protein>
    <submittedName>
        <fullName evidence="2">Uncharacterized protein</fullName>
    </submittedName>
</protein>
<keyword evidence="3" id="KW-1185">Reference proteome</keyword>
<keyword evidence="1" id="KW-1133">Transmembrane helix</keyword>
<sequence length="161" mass="17887">MNKLEFPFVLGKSCPGFREPNFANESYSANGERNGSFGGSCTDVTLKHGQKLFFINSLYSCTIFATMMSFKYLTRITLRLNQQQQRPREYAHHEEEHEKGEAACICAWAQAIYTTCSTRAESRLEREGPFSVRSCIASTVLRAPGGCLMASCTAPNESSSS</sequence>
<name>A0ABD2XEG1_9HYME</name>
<feature type="transmembrane region" description="Helical" evidence="1">
    <location>
        <begin position="52"/>
        <end position="73"/>
    </location>
</feature>
<dbReference type="EMBL" id="JBJJXI010000028">
    <property type="protein sequence ID" value="KAL3403866.1"/>
    <property type="molecule type" value="Genomic_DNA"/>
</dbReference>
<accession>A0ABD2XEG1</accession>
<gene>
    <name evidence="2" type="ORF">TKK_003531</name>
</gene>
<evidence type="ECO:0000313" key="2">
    <source>
        <dbReference type="EMBL" id="KAL3403866.1"/>
    </source>
</evidence>
<evidence type="ECO:0000313" key="3">
    <source>
        <dbReference type="Proteomes" id="UP001627154"/>
    </source>
</evidence>
<comment type="caution">
    <text evidence="2">The sequence shown here is derived from an EMBL/GenBank/DDBJ whole genome shotgun (WGS) entry which is preliminary data.</text>
</comment>